<keyword evidence="2" id="KW-0560">Oxidoreductase</keyword>
<reference evidence="2 3" key="1">
    <citation type="submission" date="2020-04" db="EMBL/GenBank/DDBJ databases">
        <title>Staphylococcus species from domestic dog.</title>
        <authorList>
            <person name="Paterson G.K."/>
        </authorList>
    </citation>
    <scope>NUCLEOTIDE SEQUENCE [LARGE SCALE GENOMIC DNA]</scope>
    <source>
        <strain evidence="2 3">H16/1A</strain>
    </source>
</reference>
<dbReference type="InterPro" id="IPR052537">
    <property type="entry name" value="Extradiol_RC_dioxygenase"/>
</dbReference>
<name>A0ABS0TAF7_9STAP</name>
<evidence type="ECO:0000313" key="3">
    <source>
        <dbReference type="Proteomes" id="UP000751852"/>
    </source>
</evidence>
<dbReference type="Proteomes" id="UP000751852">
    <property type="component" value="Unassembled WGS sequence"/>
</dbReference>
<dbReference type="GO" id="GO:0051213">
    <property type="term" value="F:dioxygenase activity"/>
    <property type="evidence" value="ECO:0007669"/>
    <property type="project" value="UniProtKB-KW"/>
</dbReference>
<comment type="caution">
    <text evidence="2">The sequence shown here is derived from an EMBL/GenBank/DDBJ whole genome shotgun (WGS) entry which is preliminary data.</text>
</comment>
<evidence type="ECO:0000259" key="1">
    <source>
        <dbReference type="PROSITE" id="PS51819"/>
    </source>
</evidence>
<accession>A0ABS0TAF7</accession>
<feature type="domain" description="VOC" evidence="1">
    <location>
        <begin position="6"/>
        <end position="130"/>
    </location>
</feature>
<organism evidence="2 3">
    <name type="scientific">Staphylococcus canis</name>
    <dbReference type="NCBI Taxonomy" id="2724942"/>
    <lineage>
        <taxon>Bacteria</taxon>
        <taxon>Bacillati</taxon>
        <taxon>Bacillota</taxon>
        <taxon>Bacilli</taxon>
        <taxon>Bacillales</taxon>
        <taxon>Staphylococcaceae</taxon>
        <taxon>Staphylococcus</taxon>
    </lineage>
</organism>
<dbReference type="CDD" id="cd08347">
    <property type="entry name" value="PcpA_C_like"/>
    <property type="match status" value="1"/>
</dbReference>
<dbReference type="SUPFAM" id="SSF54593">
    <property type="entry name" value="Glyoxalase/Bleomycin resistance protein/Dihydroxybiphenyl dioxygenase"/>
    <property type="match status" value="1"/>
</dbReference>
<dbReference type="PANTHER" id="PTHR36110">
    <property type="entry name" value="RING-CLEAVING DIOXYGENASE MHQE-RELATED"/>
    <property type="match status" value="1"/>
</dbReference>
<dbReference type="InterPro" id="IPR004360">
    <property type="entry name" value="Glyas_Fos-R_dOase_dom"/>
</dbReference>
<dbReference type="InterPro" id="IPR037523">
    <property type="entry name" value="VOC_core"/>
</dbReference>
<feature type="domain" description="VOC" evidence="1">
    <location>
        <begin position="141"/>
        <end position="258"/>
    </location>
</feature>
<dbReference type="EMBL" id="JABANU010000024">
    <property type="protein sequence ID" value="MBI5975735.1"/>
    <property type="molecule type" value="Genomic_DNA"/>
</dbReference>
<dbReference type="Pfam" id="PF00903">
    <property type="entry name" value="Glyoxalase"/>
    <property type="match status" value="2"/>
</dbReference>
<evidence type="ECO:0000313" key="2">
    <source>
        <dbReference type="EMBL" id="MBI5975735.1"/>
    </source>
</evidence>
<dbReference type="InterPro" id="IPR029068">
    <property type="entry name" value="Glyas_Bleomycin-R_OHBP_Dase"/>
</dbReference>
<dbReference type="RefSeq" id="WP_198618509.1">
    <property type="nucleotide sequence ID" value="NZ_JABANU010000024.1"/>
</dbReference>
<protein>
    <submittedName>
        <fullName evidence="2">Ring-cleaving dioxygenase</fullName>
    </submittedName>
</protein>
<keyword evidence="3" id="KW-1185">Reference proteome</keyword>
<dbReference type="PANTHER" id="PTHR36110:SF2">
    <property type="entry name" value="RING-CLEAVING DIOXYGENASE MHQE-RELATED"/>
    <property type="match status" value="1"/>
</dbReference>
<dbReference type="Gene3D" id="3.10.180.10">
    <property type="entry name" value="2,3-Dihydroxybiphenyl 1,2-Dioxygenase, domain 1"/>
    <property type="match status" value="2"/>
</dbReference>
<keyword evidence="2" id="KW-0223">Dioxygenase</keyword>
<proteinExistence type="predicted"/>
<gene>
    <name evidence="2" type="ORF">HHH54_09000</name>
</gene>
<dbReference type="PROSITE" id="PS51819">
    <property type="entry name" value="VOC"/>
    <property type="match status" value="2"/>
</dbReference>
<sequence length="296" mass="33858">MEKIKNIHHISAIVGHPQENLEFYRDVLGLKLIKQTVNFDDPGVYHLYFSNDDVEPGTVMTFFPWTNSRQGRVGSGQVGRIAFRIPKGSADAWLKHLESKNIKTEVTDLFLNKTIEFEDIHGLDIALVESDIEKDSDAILGFHGSVLLSANPEETRKTLVNELGLTEVKDDPEHYHFETIGDLKHHIIIPKETLGHGLWGVGTVHHIAWSTPTEEEQKEWQDYMMDNGYGVTEVKDRNYFKAIYLKEKGHIIFEIATEGPGFMVDEPYEELGKNLKLPPQYEEHREKLTANLPELK</sequence>